<keyword evidence="2" id="KW-0472">Membrane</keyword>
<proteinExistence type="predicted"/>
<dbReference type="Proteomes" id="UP000886595">
    <property type="component" value="Unassembled WGS sequence"/>
</dbReference>
<dbReference type="EMBL" id="JAAMPC010000013">
    <property type="protein sequence ID" value="KAG2267336.1"/>
    <property type="molecule type" value="Genomic_DNA"/>
</dbReference>
<dbReference type="AlphaFoldDB" id="A0A8X7U8W1"/>
<sequence>MGFRFKQKPSIQEEDEQKLERNQPEDVVAGFVAMEAEVAQQEVKTRAWSLECKSPSKKAFMLGLIALGCLLAAHFITVMIGCIISAINIADRLPGFEHTTSRRIHMACISLTWVVVSRVGGRELDGAVVVVRWWCLPPLLTGE</sequence>
<keyword evidence="2" id="KW-1133">Transmembrane helix</keyword>
<feature type="region of interest" description="Disordered" evidence="1">
    <location>
        <begin position="1"/>
        <end position="22"/>
    </location>
</feature>
<organism evidence="3 4">
    <name type="scientific">Brassica carinata</name>
    <name type="common">Ethiopian mustard</name>
    <name type="synonym">Abyssinian cabbage</name>
    <dbReference type="NCBI Taxonomy" id="52824"/>
    <lineage>
        <taxon>Eukaryota</taxon>
        <taxon>Viridiplantae</taxon>
        <taxon>Streptophyta</taxon>
        <taxon>Embryophyta</taxon>
        <taxon>Tracheophyta</taxon>
        <taxon>Spermatophyta</taxon>
        <taxon>Magnoliopsida</taxon>
        <taxon>eudicotyledons</taxon>
        <taxon>Gunneridae</taxon>
        <taxon>Pentapetalae</taxon>
        <taxon>rosids</taxon>
        <taxon>malvids</taxon>
        <taxon>Brassicales</taxon>
        <taxon>Brassicaceae</taxon>
        <taxon>Brassiceae</taxon>
        <taxon>Brassica</taxon>
    </lineage>
</organism>
<evidence type="ECO:0000313" key="4">
    <source>
        <dbReference type="Proteomes" id="UP000886595"/>
    </source>
</evidence>
<evidence type="ECO:0000313" key="3">
    <source>
        <dbReference type="EMBL" id="KAG2267336.1"/>
    </source>
</evidence>
<gene>
    <name evidence="3" type="ORF">Bca52824_061891</name>
</gene>
<name>A0A8X7U8W1_BRACI</name>
<evidence type="ECO:0000256" key="1">
    <source>
        <dbReference type="SAM" id="MobiDB-lite"/>
    </source>
</evidence>
<comment type="caution">
    <text evidence="3">The sequence shown here is derived from an EMBL/GenBank/DDBJ whole genome shotgun (WGS) entry which is preliminary data.</text>
</comment>
<keyword evidence="2" id="KW-0812">Transmembrane</keyword>
<protein>
    <submittedName>
        <fullName evidence="3">Uncharacterized protein</fullName>
    </submittedName>
</protein>
<accession>A0A8X7U8W1</accession>
<keyword evidence="4" id="KW-1185">Reference proteome</keyword>
<evidence type="ECO:0000256" key="2">
    <source>
        <dbReference type="SAM" id="Phobius"/>
    </source>
</evidence>
<feature type="transmembrane region" description="Helical" evidence="2">
    <location>
        <begin position="59"/>
        <end position="87"/>
    </location>
</feature>
<reference evidence="3 4" key="1">
    <citation type="submission" date="2020-02" db="EMBL/GenBank/DDBJ databases">
        <authorList>
            <person name="Ma Q."/>
            <person name="Huang Y."/>
            <person name="Song X."/>
            <person name="Pei D."/>
        </authorList>
    </citation>
    <scope>NUCLEOTIDE SEQUENCE [LARGE SCALE GENOMIC DNA]</scope>
    <source>
        <strain evidence="3">Sxm20200214</strain>
        <tissue evidence="3">Leaf</tissue>
    </source>
</reference>